<accession>A0ABU2H845</accession>
<reference evidence="5" key="1">
    <citation type="submission" date="2023-07" db="EMBL/GenBank/DDBJ databases">
        <title>Novel species in the genus Lipingzhangella isolated from Sambhar Salt Lake.</title>
        <authorList>
            <person name="Jiya N."/>
            <person name="Kajale S."/>
            <person name="Sharma A."/>
        </authorList>
    </citation>
    <scope>NUCLEOTIDE SEQUENCE [LARGE SCALE GENOMIC DNA]</scope>
    <source>
        <strain evidence="5">LS1_29</strain>
    </source>
</reference>
<proteinExistence type="inferred from homology"/>
<comment type="caution">
    <text evidence="4">The sequence shown here is derived from an EMBL/GenBank/DDBJ whole genome shotgun (WGS) entry which is preliminary data.</text>
</comment>
<dbReference type="EMBL" id="JAVLVT010000005">
    <property type="protein sequence ID" value="MDS1271010.1"/>
    <property type="molecule type" value="Genomic_DNA"/>
</dbReference>
<keyword evidence="5" id="KW-1185">Reference proteome</keyword>
<dbReference type="SUPFAM" id="SSF49764">
    <property type="entry name" value="HSP20-like chaperones"/>
    <property type="match status" value="1"/>
</dbReference>
<dbReference type="PROSITE" id="PS01031">
    <property type="entry name" value="SHSP"/>
    <property type="match status" value="1"/>
</dbReference>
<dbReference type="InterPro" id="IPR002068">
    <property type="entry name" value="A-crystallin/Hsp20_dom"/>
</dbReference>
<protein>
    <submittedName>
        <fullName evidence="4">Hsp20/alpha crystallin family protein</fullName>
    </submittedName>
</protein>
<gene>
    <name evidence="4" type="ORF">RIF23_11945</name>
</gene>
<dbReference type="Pfam" id="PF00011">
    <property type="entry name" value="HSP20"/>
    <property type="match status" value="1"/>
</dbReference>
<feature type="domain" description="SHSP" evidence="3">
    <location>
        <begin position="40"/>
        <end position="154"/>
    </location>
</feature>
<evidence type="ECO:0000313" key="4">
    <source>
        <dbReference type="EMBL" id="MDS1271010.1"/>
    </source>
</evidence>
<dbReference type="Gene3D" id="2.60.40.790">
    <property type="match status" value="1"/>
</dbReference>
<dbReference type="InterPro" id="IPR031107">
    <property type="entry name" value="Small_HSP"/>
</dbReference>
<dbReference type="InterPro" id="IPR008978">
    <property type="entry name" value="HSP20-like_chaperone"/>
</dbReference>
<evidence type="ECO:0000259" key="3">
    <source>
        <dbReference type="PROSITE" id="PS01031"/>
    </source>
</evidence>
<dbReference type="CDD" id="cd06464">
    <property type="entry name" value="ACD_sHsps-like"/>
    <property type="match status" value="1"/>
</dbReference>
<comment type="similarity">
    <text evidence="1 2">Belongs to the small heat shock protein (HSP20) family.</text>
</comment>
<sequence length="157" mass="17377">MPPKSRVRNPFRGVMDVMSEMSRISDAMSTVDTHGPADVRGFADAWTPTTDIFARGSDLVIRSELPGVSSDMVEVSFSHGVLSITGERLRGEDEENAIYYASERFYGTFRRDITLPEGVDEDDIEGKFDEGLLEVTVRNAAEASAPKRIRVSSKKKS</sequence>
<dbReference type="PANTHER" id="PTHR11527">
    <property type="entry name" value="HEAT-SHOCK PROTEIN 20 FAMILY MEMBER"/>
    <property type="match status" value="1"/>
</dbReference>
<evidence type="ECO:0000256" key="1">
    <source>
        <dbReference type="PROSITE-ProRule" id="PRU00285"/>
    </source>
</evidence>
<organism evidence="4 5">
    <name type="scientific">Lipingzhangella rawalii</name>
    <dbReference type="NCBI Taxonomy" id="2055835"/>
    <lineage>
        <taxon>Bacteria</taxon>
        <taxon>Bacillati</taxon>
        <taxon>Actinomycetota</taxon>
        <taxon>Actinomycetes</taxon>
        <taxon>Streptosporangiales</taxon>
        <taxon>Nocardiopsidaceae</taxon>
        <taxon>Lipingzhangella</taxon>
    </lineage>
</organism>
<evidence type="ECO:0000313" key="5">
    <source>
        <dbReference type="Proteomes" id="UP001250214"/>
    </source>
</evidence>
<dbReference type="Proteomes" id="UP001250214">
    <property type="component" value="Unassembled WGS sequence"/>
</dbReference>
<dbReference type="RefSeq" id="WP_310912562.1">
    <property type="nucleotide sequence ID" value="NZ_JAVLVT010000005.1"/>
</dbReference>
<evidence type="ECO:0000256" key="2">
    <source>
        <dbReference type="RuleBase" id="RU003616"/>
    </source>
</evidence>
<name>A0ABU2H845_9ACTN</name>